<evidence type="ECO:0000256" key="5">
    <source>
        <dbReference type="ARBA" id="ARBA00022618"/>
    </source>
</evidence>
<dbReference type="SUPFAM" id="SSF54534">
    <property type="entry name" value="FKBP-like"/>
    <property type="match status" value="1"/>
</dbReference>
<feature type="domain" description="PPIase FKBP-type" evidence="16">
    <location>
        <begin position="169"/>
        <end position="256"/>
    </location>
</feature>
<dbReference type="FunFam" id="3.10.50.40:FF:000001">
    <property type="entry name" value="Trigger factor"/>
    <property type="match status" value="1"/>
</dbReference>
<dbReference type="SUPFAM" id="SSF109998">
    <property type="entry name" value="Triger factor/SurA peptide-binding domain-like"/>
    <property type="match status" value="1"/>
</dbReference>
<dbReference type="GO" id="GO:0051083">
    <property type="term" value="P:'de novo' cotranslational protein folding"/>
    <property type="evidence" value="ECO:0007669"/>
    <property type="project" value="TreeGrafter"/>
</dbReference>
<keyword evidence="5 12" id="KW-0132">Cell division</keyword>
<dbReference type="Gene3D" id="1.10.3120.10">
    <property type="entry name" value="Trigger factor, C-terminal domain"/>
    <property type="match status" value="1"/>
</dbReference>
<dbReference type="SUPFAM" id="SSF102735">
    <property type="entry name" value="Trigger factor ribosome-binding domain"/>
    <property type="match status" value="1"/>
</dbReference>
<dbReference type="GO" id="GO:0043335">
    <property type="term" value="P:protein unfolding"/>
    <property type="evidence" value="ECO:0007669"/>
    <property type="project" value="TreeGrafter"/>
</dbReference>
<dbReference type="Proteomes" id="UP000437131">
    <property type="component" value="Unassembled WGS sequence"/>
</dbReference>
<dbReference type="GO" id="GO:0043022">
    <property type="term" value="F:ribosome binding"/>
    <property type="evidence" value="ECO:0007669"/>
    <property type="project" value="TreeGrafter"/>
</dbReference>
<dbReference type="FunFam" id="3.30.70.1050:FF:000004">
    <property type="entry name" value="Trigger factor"/>
    <property type="match status" value="1"/>
</dbReference>
<dbReference type="Pfam" id="PF05698">
    <property type="entry name" value="Trigger_C"/>
    <property type="match status" value="1"/>
</dbReference>
<dbReference type="InterPro" id="IPR027304">
    <property type="entry name" value="Trigger_fact/SurA_dom_sf"/>
</dbReference>
<dbReference type="PANTHER" id="PTHR30560">
    <property type="entry name" value="TRIGGER FACTOR CHAPERONE AND PEPTIDYL-PROLYL CIS/TRANS ISOMERASE"/>
    <property type="match status" value="1"/>
</dbReference>
<dbReference type="RefSeq" id="WP_015219324.1">
    <property type="nucleotide sequence ID" value="NZ_WMIA01000005.1"/>
</dbReference>
<organism evidence="17 18">
    <name type="scientific">Cyanobacterium aponinum 0216</name>
    <dbReference type="NCBI Taxonomy" id="2676140"/>
    <lineage>
        <taxon>Bacteria</taxon>
        <taxon>Bacillati</taxon>
        <taxon>Cyanobacteriota</taxon>
        <taxon>Cyanophyceae</taxon>
        <taxon>Oscillatoriophycideae</taxon>
        <taxon>Chroococcales</taxon>
        <taxon>Geminocystaceae</taxon>
        <taxon>Cyanobacterium</taxon>
    </lineage>
</organism>
<evidence type="ECO:0000259" key="16">
    <source>
        <dbReference type="PROSITE" id="PS50059"/>
    </source>
</evidence>
<dbReference type="GO" id="GO:0003755">
    <property type="term" value="F:peptidyl-prolyl cis-trans isomerase activity"/>
    <property type="evidence" value="ECO:0007669"/>
    <property type="project" value="UniProtKB-UniRule"/>
</dbReference>
<evidence type="ECO:0000256" key="11">
    <source>
        <dbReference type="ARBA" id="ARBA00029986"/>
    </source>
</evidence>
<comment type="subcellular location">
    <subcellularLocation>
        <location evidence="12">Cytoplasm</location>
    </subcellularLocation>
    <text evidence="12">About half TF is bound to the ribosome near the polypeptide exit tunnel while the other half is free in the cytoplasm.</text>
</comment>
<comment type="caution">
    <text evidence="17">The sequence shown here is derived from an EMBL/GenBank/DDBJ whole genome shotgun (WGS) entry which is preliminary data.</text>
</comment>
<sequence length="456" mass="51813">MKITQEKLPASQIGLEIEIPAETAKNTYEKVIKEIAKTANIPGFRKGKVPRPILLQRLGANRIKAAVLDELIQDTFKKAIEQESINAIGNYKLRSDFEQLVESFQVGEAFTYQAAVDVPPEVNLGQYQGLTIKAEEVVYNPEDVDNLIKERQEKQATLIPVENRPAQMGDLVVIDFVGRKPGENEGEEGEVIPNTEASEYQTELKEGRFIPGFVEGIVGMNLDETKKLPLTFPEDYPQQELAGENVIFTITLKEIKEKELPELDDDFAQEVSEFQTMAELRESLEKQYQEKASNETKQNIQAAIVEELLKHTTIDLPETLIEEEVQNILMQTANQIQSYGMDINQFFTREMVGRMRETAKPEANKNLHSTMIIEKVSEQENISVSEEEINNKFNEIKESLKDKDVDEERLLKYVKSDLIAEKTLDWLAEKNTIELVPQGTLNKEENEADSEESSES</sequence>
<evidence type="ECO:0000256" key="13">
    <source>
        <dbReference type="PROSITE-ProRule" id="PRU00277"/>
    </source>
</evidence>
<dbReference type="PIRSF" id="PIRSF003095">
    <property type="entry name" value="Trigger_factor"/>
    <property type="match status" value="1"/>
</dbReference>
<dbReference type="EC" id="5.2.1.8" evidence="3 12"/>
<evidence type="ECO:0000256" key="8">
    <source>
        <dbReference type="ARBA" id="ARBA00023235"/>
    </source>
</evidence>
<accession>A0A844GTM7</accession>
<comment type="domain">
    <text evidence="12">Consists of 3 domains; the N-terminus binds the ribosome, the middle domain has PPIase activity, while the C-terminus has intrinsic chaperone activity on its own.</text>
</comment>
<reference evidence="17 18" key="1">
    <citation type="submission" date="2019-11" db="EMBL/GenBank/DDBJ databases">
        <title>Isolation of a new High Light Tolerant Cyanobacteria.</title>
        <authorList>
            <person name="Dobson Z."/>
            <person name="Vaughn N."/>
            <person name="Vaughn M."/>
            <person name="Fromme P."/>
            <person name="Mazor Y."/>
        </authorList>
    </citation>
    <scope>NUCLEOTIDE SEQUENCE [LARGE SCALE GENOMIC DNA]</scope>
    <source>
        <strain evidence="17 18">0216</strain>
    </source>
</reference>
<evidence type="ECO:0000256" key="7">
    <source>
        <dbReference type="ARBA" id="ARBA00023186"/>
    </source>
</evidence>
<evidence type="ECO:0000256" key="1">
    <source>
        <dbReference type="ARBA" id="ARBA00000971"/>
    </source>
</evidence>
<gene>
    <name evidence="12" type="primary">tig</name>
    <name evidence="17" type="ORF">GGC33_05635</name>
</gene>
<keyword evidence="6 12" id="KW-0697">Rotamase</keyword>
<evidence type="ECO:0000256" key="6">
    <source>
        <dbReference type="ARBA" id="ARBA00023110"/>
    </source>
</evidence>
<keyword evidence="12" id="KW-0963">Cytoplasm</keyword>
<evidence type="ECO:0000256" key="2">
    <source>
        <dbReference type="ARBA" id="ARBA00005464"/>
    </source>
</evidence>
<dbReference type="PANTHER" id="PTHR30560:SF3">
    <property type="entry name" value="TRIGGER FACTOR-LIKE PROTEIN TIG, CHLOROPLASTIC"/>
    <property type="match status" value="1"/>
</dbReference>
<dbReference type="Pfam" id="PF00254">
    <property type="entry name" value="FKBP_C"/>
    <property type="match status" value="1"/>
</dbReference>
<dbReference type="InterPro" id="IPR037041">
    <property type="entry name" value="Trigger_fac_C_sf"/>
</dbReference>
<evidence type="ECO:0000256" key="9">
    <source>
        <dbReference type="ARBA" id="ARBA00023306"/>
    </source>
</evidence>
<keyword evidence="8 12" id="KW-0413">Isomerase</keyword>
<dbReference type="GO" id="GO:0044183">
    <property type="term" value="F:protein folding chaperone"/>
    <property type="evidence" value="ECO:0007669"/>
    <property type="project" value="TreeGrafter"/>
</dbReference>
<evidence type="ECO:0000256" key="12">
    <source>
        <dbReference type="HAMAP-Rule" id="MF_00303"/>
    </source>
</evidence>
<evidence type="ECO:0000313" key="17">
    <source>
        <dbReference type="EMBL" id="MTF38401.1"/>
    </source>
</evidence>
<dbReference type="InterPro" id="IPR005215">
    <property type="entry name" value="Trig_fac"/>
</dbReference>
<comment type="similarity">
    <text evidence="2 12 14">Belongs to the FKBP-type PPIase family. Tig subfamily.</text>
</comment>
<dbReference type="Gene3D" id="3.30.70.1050">
    <property type="entry name" value="Trigger factor ribosome-binding domain"/>
    <property type="match status" value="1"/>
</dbReference>
<dbReference type="HAMAP" id="MF_00303">
    <property type="entry name" value="Trigger_factor_Tig"/>
    <property type="match status" value="1"/>
</dbReference>
<evidence type="ECO:0000313" key="18">
    <source>
        <dbReference type="Proteomes" id="UP000437131"/>
    </source>
</evidence>
<name>A0A844GTM7_9CHRO</name>
<evidence type="ECO:0000256" key="14">
    <source>
        <dbReference type="RuleBase" id="RU003914"/>
    </source>
</evidence>
<dbReference type="PROSITE" id="PS50059">
    <property type="entry name" value="FKBP_PPIASE"/>
    <property type="match status" value="1"/>
</dbReference>
<evidence type="ECO:0000256" key="15">
    <source>
        <dbReference type="SAM" id="MobiDB-lite"/>
    </source>
</evidence>
<feature type="compositionally biased region" description="Acidic residues" evidence="15">
    <location>
        <begin position="446"/>
        <end position="456"/>
    </location>
</feature>
<dbReference type="Pfam" id="PF05697">
    <property type="entry name" value="Trigger_N"/>
    <property type="match status" value="1"/>
</dbReference>
<dbReference type="GO" id="GO:0051301">
    <property type="term" value="P:cell division"/>
    <property type="evidence" value="ECO:0007669"/>
    <property type="project" value="UniProtKB-KW"/>
</dbReference>
<dbReference type="InterPro" id="IPR008881">
    <property type="entry name" value="Trigger_fac_ribosome-bd_bac"/>
</dbReference>
<proteinExistence type="inferred from homology"/>
<dbReference type="GO" id="GO:0015031">
    <property type="term" value="P:protein transport"/>
    <property type="evidence" value="ECO:0007669"/>
    <property type="project" value="UniProtKB-UniRule"/>
</dbReference>
<dbReference type="AlphaFoldDB" id="A0A844GTM7"/>
<dbReference type="InterPro" id="IPR001179">
    <property type="entry name" value="PPIase_FKBP_dom"/>
</dbReference>
<protein>
    <recommendedName>
        <fullName evidence="4 12">Trigger factor</fullName>
        <shortName evidence="12">TF</shortName>
        <ecNumber evidence="3 12">5.2.1.8</ecNumber>
    </recommendedName>
    <alternativeName>
        <fullName evidence="11 12">PPIase</fullName>
    </alternativeName>
</protein>
<evidence type="ECO:0000256" key="4">
    <source>
        <dbReference type="ARBA" id="ARBA00016902"/>
    </source>
</evidence>
<comment type="catalytic activity">
    <reaction evidence="1 12 13">
        <text>[protein]-peptidylproline (omega=180) = [protein]-peptidylproline (omega=0)</text>
        <dbReference type="Rhea" id="RHEA:16237"/>
        <dbReference type="Rhea" id="RHEA-COMP:10747"/>
        <dbReference type="Rhea" id="RHEA-COMP:10748"/>
        <dbReference type="ChEBI" id="CHEBI:83833"/>
        <dbReference type="ChEBI" id="CHEBI:83834"/>
        <dbReference type="EC" id="5.2.1.8"/>
    </reaction>
</comment>
<evidence type="ECO:0000256" key="10">
    <source>
        <dbReference type="ARBA" id="ARBA00024849"/>
    </source>
</evidence>
<comment type="function">
    <text evidence="10 12">Involved in protein export. Acts as a chaperone by maintaining the newly synthesized protein in an open conformation. Functions as a peptidyl-prolyl cis-trans isomerase.</text>
</comment>
<keyword evidence="9 12" id="KW-0131">Cell cycle</keyword>
<evidence type="ECO:0000256" key="3">
    <source>
        <dbReference type="ARBA" id="ARBA00013194"/>
    </source>
</evidence>
<dbReference type="Gene3D" id="3.10.50.40">
    <property type="match status" value="1"/>
</dbReference>
<dbReference type="InterPro" id="IPR046357">
    <property type="entry name" value="PPIase_dom_sf"/>
</dbReference>
<dbReference type="EMBL" id="WMIA01000005">
    <property type="protein sequence ID" value="MTF38401.1"/>
    <property type="molecule type" value="Genomic_DNA"/>
</dbReference>
<dbReference type="InterPro" id="IPR036611">
    <property type="entry name" value="Trigger_fac_ribosome-bd_sf"/>
</dbReference>
<keyword evidence="7 12" id="KW-0143">Chaperone</keyword>
<dbReference type="InterPro" id="IPR008880">
    <property type="entry name" value="Trigger_fac_C"/>
</dbReference>
<dbReference type="GO" id="GO:0005737">
    <property type="term" value="C:cytoplasm"/>
    <property type="evidence" value="ECO:0007669"/>
    <property type="project" value="UniProtKB-SubCell"/>
</dbReference>
<dbReference type="NCBIfam" id="TIGR00115">
    <property type="entry name" value="tig"/>
    <property type="match status" value="1"/>
</dbReference>
<feature type="region of interest" description="Disordered" evidence="15">
    <location>
        <begin position="437"/>
        <end position="456"/>
    </location>
</feature>